<keyword evidence="5" id="KW-1185">Reference proteome</keyword>
<dbReference type="RefSeq" id="WP_068711261.1">
    <property type="nucleotide sequence ID" value="NZ_LSZP01000027.1"/>
</dbReference>
<feature type="compositionally biased region" description="Polar residues" evidence="3">
    <location>
        <begin position="115"/>
        <end position="124"/>
    </location>
</feature>
<dbReference type="STRING" id="1548208.AXK12_03425"/>
<organism evidence="4 5">
    <name type="scientific">Cephaloticoccus capnophilus</name>
    <dbReference type="NCBI Taxonomy" id="1548208"/>
    <lineage>
        <taxon>Bacteria</taxon>
        <taxon>Pseudomonadati</taxon>
        <taxon>Verrucomicrobiota</taxon>
        <taxon>Opitutia</taxon>
        <taxon>Opitutales</taxon>
        <taxon>Opitutaceae</taxon>
        <taxon>Cephaloticoccus</taxon>
    </lineage>
</organism>
<dbReference type="CDD" id="cd00586">
    <property type="entry name" value="4HBT"/>
    <property type="match status" value="1"/>
</dbReference>
<name>A0A139SP40_9BACT</name>
<evidence type="ECO:0000256" key="2">
    <source>
        <dbReference type="ARBA" id="ARBA00022801"/>
    </source>
</evidence>
<proteinExistence type="inferred from homology"/>
<comment type="similarity">
    <text evidence="1">Belongs to the 4-hydroxybenzoyl-CoA thioesterase family.</text>
</comment>
<dbReference type="AlphaFoldDB" id="A0A139SP40"/>
<accession>A0A139SP40</accession>
<dbReference type="EMBL" id="LSZP01000027">
    <property type="protein sequence ID" value="KXU36348.1"/>
    <property type="molecule type" value="Genomic_DNA"/>
</dbReference>
<dbReference type="PIRSF" id="PIRSF003230">
    <property type="entry name" value="YbgC"/>
    <property type="match status" value="1"/>
</dbReference>
<dbReference type="OrthoDB" id="9800856at2"/>
<dbReference type="Pfam" id="PF13279">
    <property type="entry name" value="4HBT_2"/>
    <property type="match status" value="1"/>
</dbReference>
<reference evidence="4 5" key="1">
    <citation type="submission" date="2016-02" db="EMBL/GenBank/DDBJ databases">
        <authorList>
            <person name="Wen L."/>
            <person name="He K."/>
            <person name="Yang H."/>
        </authorList>
    </citation>
    <scope>NUCLEOTIDE SEQUENCE [LARGE SCALE GENOMIC DNA]</scope>
    <source>
        <strain evidence="4 5">CV41</strain>
    </source>
</reference>
<feature type="region of interest" description="Disordered" evidence="3">
    <location>
        <begin position="101"/>
        <end position="126"/>
    </location>
</feature>
<evidence type="ECO:0000256" key="1">
    <source>
        <dbReference type="ARBA" id="ARBA00005953"/>
    </source>
</evidence>
<dbReference type="InterPro" id="IPR050563">
    <property type="entry name" value="4-hydroxybenzoyl-CoA_TE"/>
</dbReference>
<evidence type="ECO:0000313" key="4">
    <source>
        <dbReference type="EMBL" id="KXU36348.1"/>
    </source>
</evidence>
<evidence type="ECO:0000256" key="3">
    <source>
        <dbReference type="SAM" id="MobiDB-lite"/>
    </source>
</evidence>
<dbReference type="Gene3D" id="3.10.129.10">
    <property type="entry name" value="Hotdog Thioesterase"/>
    <property type="match status" value="1"/>
</dbReference>
<dbReference type="NCBIfam" id="TIGR00051">
    <property type="entry name" value="YbgC/FadM family acyl-CoA thioesterase"/>
    <property type="match status" value="1"/>
</dbReference>
<dbReference type="PANTHER" id="PTHR31793">
    <property type="entry name" value="4-HYDROXYBENZOYL-COA THIOESTERASE FAMILY MEMBER"/>
    <property type="match status" value="1"/>
</dbReference>
<dbReference type="PANTHER" id="PTHR31793:SF27">
    <property type="entry name" value="NOVEL THIOESTERASE SUPERFAMILY DOMAIN AND SAPOSIN A-TYPE DOMAIN CONTAINING PROTEIN (0610012H03RIK)"/>
    <property type="match status" value="1"/>
</dbReference>
<dbReference type="SUPFAM" id="SSF54637">
    <property type="entry name" value="Thioesterase/thiol ester dehydrase-isomerase"/>
    <property type="match status" value="1"/>
</dbReference>
<dbReference type="InterPro" id="IPR029069">
    <property type="entry name" value="HotDog_dom_sf"/>
</dbReference>
<gene>
    <name evidence="4" type="ORF">AXK12_03425</name>
</gene>
<dbReference type="Proteomes" id="UP000071392">
    <property type="component" value="Unassembled WGS sequence"/>
</dbReference>
<comment type="caution">
    <text evidence="4">The sequence shown here is derived from an EMBL/GenBank/DDBJ whole genome shotgun (WGS) entry which is preliminary data.</text>
</comment>
<dbReference type="GO" id="GO:0047617">
    <property type="term" value="F:fatty acyl-CoA hydrolase activity"/>
    <property type="evidence" value="ECO:0007669"/>
    <property type="project" value="TreeGrafter"/>
</dbReference>
<keyword evidence="2 4" id="KW-0378">Hydrolase</keyword>
<evidence type="ECO:0000313" key="5">
    <source>
        <dbReference type="Proteomes" id="UP000071392"/>
    </source>
</evidence>
<sequence>MLTSQVQVTVRYAETDMMGVVYHASYLPWLEIGRTTLLREHGLPYRMLEEMGYRLPVLEISAKYLRPAVYDDTVTIFTTMREKPILRLVLDYEVRRLSAAEDGPASAGSEGAQLGGTSDNSAQENAKGELLATARSIHAFIDKEGRPTRPPALFVEKMNAAFGA</sequence>
<dbReference type="InterPro" id="IPR006684">
    <property type="entry name" value="YbgC/YbaW"/>
</dbReference>
<protein>
    <submittedName>
        <fullName evidence="4">Acyl-CoA thioester hydrolase</fullName>
    </submittedName>
</protein>